<organism evidence="2 3">
    <name type="scientific">Pseudomonas schmalbachii</name>
    <dbReference type="NCBI Taxonomy" id="2816993"/>
    <lineage>
        <taxon>Bacteria</taxon>
        <taxon>Pseudomonadati</taxon>
        <taxon>Pseudomonadota</taxon>
        <taxon>Gammaproteobacteria</taxon>
        <taxon>Pseudomonadales</taxon>
        <taxon>Pseudomonadaceae</taxon>
        <taxon>Pseudomonas</taxon>
    </lineage>
</organism>
<feature type="domain" description="Stress-response A/B barrel" evidence="1">
    <location>
        <begin position="3"/>
        <end position="99"/>
    </location>
</feature>
<dbReference type="InterPro" id="IPR013097">
    <property type="entry name" value="Dabb"/>
</dbReference>
<dbReference type="PROSITE" id="PS51502">
    <property type="entry name" value="S_R_A_B_BARREL"/>
    <property type="match status" value="1"/>
</dbReference>
<name>A0ABS3TJJ0_9PSED</name>
<evidence type="ECO:0000259" key="1">
    <source>
        <dbReference type="PROSITE" id="PS51502"/>
    </source>
</evidence>
<dbReference type="SUPFAM" id="SSF54909">
    <property type="entry name" value="Dimeric alpha+beta barrel"/>
    <property type="match status" value="1"/>
</dbReference>
<comment type="caution">
    <text evidence="2">The sequence shown here is derived from an EMBL/GenBank/DDBJ whole genome shotgun (WGS) entry which is preliminary data.</text>
</comment>
<accession>A0ABS3TJJ0</accession>
<dbReference type="InterPro" id="IPR011008">
    <property type="entry name" value="Dimeric_a/b-barrel"/>
</dbReference>
<dbReference type="SMART" id="SM00886">
    <property type="entry name" value="Dabb"/>
    <property type="match status" value="1"/>
</dbReference>
<keyword evidence="3" id="KW-1185">Reference proteome</keyword>
<dbReference type="EMBL" id="JAELYA010000001">
    <property type="protein sequence ID" value="MBO3273829.1"/>
    <property type="molecule type" value="Genomic_DNA"/>
</dbReference>
<protein>
    <submittedName>
        <fullName evidence="2">Dabb family protein</fullName>
    </submittedName>
</protein>
<dbReference type="Proteomes" id="UP000669060">
    <property type="component" value="Unassembled WGS sequence"/>
</dbReference>
<dbReference type="Pfam" id="PF07876">
    <property type="entry name" value="Dabb"/>
    <property type="match status" value="1"/>
</dbReference>
<dbReference type="RefSeq" id="WP_208311654.1">
    <property type="nucleotide sequence ID" value="NZ_JAELYA010000001.1"/>
</dbReference>
<proteinExistence type="predicted"/>
<sequence length="101" mass="11426">MTVQSVVIAWLKEPHNEAHIARLTAACERLQEIPGVREVRFGPRAELGRPSPADDTFDFGTIVTFDSLQAARDYGPHPLHVQAAQVNMELVERFQSFYFET</sequence>
<reference evidence="2 3" key="1">
    <citation type="submission" date="2020-12" db="EMBL/GenBank/DDBJ databases">
        <title>Pseudomonas schmalbachii sp. nov. isolated from millipede gut.</title>
        <authorList>
            <person name="Shelomi M."/>
        </authorList>
    </citation>
    <scope>NUCLEOTIDE SEQUENCE [LARGE SCALE GENOMIC DNA]</scope>
    <source>
        <strain evidence="2 3">Milli4</strain>
    </source>
</reference>
<gene>
    <name evidence="2" type="ORF">JFY56_01160</name>
</gene>
<dbReference type="Gene3D" id="3.30.70.100">
    <property type="match status" value="1"/>
</dbReference>
<evidence type="ECO:0000313" key="2">
    <source>
        <dbReference type="EMBL" id="MBO3273829.1"/>
    </source>
</evidence>
<evidence type="ECO:0000313" key="3">
    <source>
        <dbReference type="Proteomes" id="UP000669060"/>
    </source>
</evidence>